<keyword evidence="2" id="KW-0067">ATP-binding</keyword>
<accession>A0A6N9VCH3</accession>
<comment type="caution">
    <text evidence="2">The sequence shown here is derived from an EMBL/GenBank/DDBJ whole genome shotgun (WGS) entry which is preliminary data.</text>
</comment>
<evidence type="ECO:0000256" key="1">
    <source>
        <dbReference type="SAM" id="MobiDB-lite"/>
    </source>
</evidence>
<evidence type="ECO:0000313" key="3">
    <source>
        <dbReference type="Proteomes" id="UP000471648"/>
    </source>
</evidence>
<feature type="non-terminal residue" evidence="2">
    <location>
        <position position="1"/>
    </location>
</feature>
<dbReference type="Proteomes" id="UP000471648">
    <property type="component" value="Unassembled WGS sequence"/>
</dbReference>
<name>A0A6N9VCH3_STRMI</name>
<gene>
    <name evidence="2" type="ORF">G3I39_18090</name>
</gene>
<organism evidence="2 3">
    <name type="scientific">Streptomyces microflavus</name>
    <name type="common">Streptomyces lipmanii</name>
    <dbReference type="NCBI Taxonomy" id="1919"/>
    <lineage>
        <taxon>Bacteria</taxon>
        <taxon>Bacillati</taxon>
        <taxon>Actinomycetota</taxon>
        <taxon>Actinomycetes</taxon>
        <taxon>Kitasatosporales</taxon>
        <taxon>Streptomycetaceae</taxon>
        <taxon>Streptomyces</taxon>
    </lineage>
</organism>
<dbReference type="EMBL" id="JAAGME010000781">
    <property type="protein sequence ID" value="NEB68948.1"/>
    <property type="molecule type" value="Genomic_DNA"/>
</dbReference>
<evidence type="ECO:0000313" key="2">
    <source>
        <dbReference type="EMBL" id="NEB68948.1"/>
    </source>
</evidence>
<proteinExistence type="predicted"/>
<keyword evidence="2" id="KW-0547">Nucleotide-binding</keyword>
<feature type="region of interest" description="Disordered" evidence="1">
    <location>
        <begin position="40"/>
        <end position="81"/>
    </location>
</feature>
<reference evidence="2 3" key="1">
    <citation type="submission" date="2020-01" db="EMBL/GenBank/DDBJ databases">
        <title>Insect and environment-associated Actinomycetes.</title>
        <authorList>
            <person name="Currrie C."/>
            <person name="Chevrette M."/>
            <person name="Carlson C."/>
            <person name="Stubbendieck R."/>
            <person name="Wendt-Pienkowski E."/>
        </authorList>
    </citation>
    <scope>NUCLEOTIDE SEQUENCE [LARGE SCALE GENOMIC DNA]</scope>
    <source>
        <strain evidence="2 3">SID14438</strain>
    </source>
</reference>
<sequence length="81" mass="8795">ARMYDMQIALRQSAYGGVRAVLIVPRDMLTDEPAPAVAHGIGAAAVPRVDDDGNPIDDERPYRKRRPTSGPPLHSSRSMSP</sequence>
<feature type="non-terminal residue" evidence="2">
    <location>
        <position position="81"/>
    </location>
</feature>
<protein>
    <submittedName>
        <fullName evidence="2">ATP-binding protein</fullName>
    </submittedName>
</protein>
<dbReference type="GO" id="GO:0005524">
    <property type="term" value="F:ATP binding"/>
    <property type="evidence" value="ECO:0007669"/>
    <property type="project" value="UniProtKB-KW"/>
</dbReference>
<dbReference type="AlphaFoldDB" id="A0A6N9VCH3"/>